<comment type="caution">
    <text evidence="1">The sequence shown here is derived from an EMBL/GenBank/DDBJ whole genome shotgun (WGS) entry which is preliminary data.</text>
</comment>
<gene>
    <name evidence="1" type="ORF">COX18_10425</name>
</gene>
<protein>
    <submittedName>
        <fullName evidence="1">Uncharacterized protein</fullName>
    </submittedName>
</protein>
<proteinExistence type="predicted"/>
<evidence type="ECO:0000313" key="1">
    <source>
        <dbReference type="EMBL" id="PIP39349.1"/>
    </source>
</evidence>
<organism evidence="1 2">
    <name type="scientific">Candidatus Desantisbacteria bacterium CG23_combo_of_CG06-09_8_20_14_all_40_23</name>
    <dbReference type="NCBI Taxonomy" id="1974550"/>
    <lineage>
        <taxon>Bacteria</taxon>
        <taxon>Candidatus Desantisiibacteriota</taxon>
    </lineage>
</organism>
<name>A0A2H0A1M1_9BACT</name>
<reference evidence="1 2" key="1">
    <citation type="submission" date="2017-09" db="EMBL/GenBank/DDBJ databases">
        <title>Depth-based differentiation of microbial function through sediment-hosted aquifers and enrichment of novel symbionts in the deep terrestrial subsurface.</title>
        <authorList>
            <person name="Probst A.J."/>
            <person name="Ladd B."/>
            <person name="Jarett J.K."/>
            <person name="Geller-Mcgrath D.E."/>
            <person name="Sieber C.M."/>
            <person name="Emerson J.B."/>
            <person name="Anantharaman K."/>
            <person name="Thomas B.C."/>
            <person name="Malmstrom R."/>
            <person name="Stieglmeier M."/>
            <person name="Klingl A."/>
            <person name="Woyke T."/>
            <person name="Ryan C.M."/>
            <person name="Banfield J.F."/>
        </authorList>
    </citation>
    <scope>NUCLEOTIDE SEQUENCE [LARGE SCALE GENOMIC DNA]</scope>
    <source>
        <strain evidence="1">CG23_combo_of_CG06-09_8_20_14_all_40_23</strain>
    </source>
</reference>
<dbReference type="Proteomes" id="UP000231067">
    <property type="component" value="Unassembled WGS sequence"/>
</dbReference>
<sequence length="104" mass="12331">METKKIEKVTPQGSQNILLCGISKNYSVVFYTISHYIVFQYCWDDGIDFYATSRDNVLFWISPEEKKKLFAFECEKKKEFRTIVVYGAPDDDKKNLMRQKNKIK</sequence>
<dbReference type="EMBL" id="PCSH01000177">
    <property type="protein sequence ID" value="PIP39349.1"/>
    <property type="molecule type" value="Genomic_DNA"/>
</dbReference>
<dbReference type="AlphaFoldDB" id="A0A2H0A1M1"/>
<evidence type="ECO:0000313" key="2">
    <source>
        <dbReference type="Proteomes" id="UP000231067"/>
    </source>
</evidence>
<accession>A0A2H0A1M1</accession>